<accession>A0ABY2Y4H2</accession>
<dbReference type="EMBL" id="VEWL01000006">
    <property type="protein sequence ID" value="TNV15853.1"/>
    <property type="molecule type" value="Genomic_DNA"/>
</dbReference>
<reference evidence="1 2" key="1">
    <citation type="submission" date="2019-06" db="EMBL/GenBank/DDBJ databases">
        <title>Ochrobactrum cricket sp.nov., isolated from the insect Teleogryllus occipitalis living in deserted cropland.</title>
        <authorList>
            <person name="Hu M."/>
        </authorList>
    </citation>
    <scope>NUCLEOTIDE SEQUENCE [LARGE SCALE GENOMIC DNA]</scope>
    <source>
        <strain evidence="1 2">LCB8</strain>
    </source>
</reference>
<proteinExistence type="predicted"/>
<keyword evidence="2" id="KW-1185">Reference proteome</keyword>
<dbReference type="RefSeq" id="WP_140024937.1">
    <property type="nucleotide sequence ID" value="NZ_JBHUFG010000016.1"/>
</dbReference>
<gene>
    <name evidence="1" type="ORF">FIC94_11235</name>
</gene>
<comment type="caution">
    <text evidence="1">The sequence shown here is derived from an EMBL/GenBank/DDBJ whole genome shotgun (WGS) entry which is preliminary data.</text>
</comment>
<organism evidence="1 2">
    <name type="scientific">Ochrobactrum teleogrylli</name>
    <dbReference type="NCBI Taxonomy" id="2479765"/>
    <lineage>
        <taxon>Bacteria</taxon>
        <taxon>Pseudomonadati</taxon>
        <taxon>Pseudomonadota</taxon>
        <taxon>Alphaproteobacteria</taxon>
        <taxon>Hyphomicrobiales</taxon>
        <taxon>Brucellaceae</taxon>
        <taxon>Brucella/Ochrobactrum group</taxon>
        <taxon>Ochrobactrum</taxon>
    </lineage>
</organism>
<evidence type="ECO:0000313" key="2">
    <source>
        <dbReference type="Proteomes" id="UP000312784"/>
    </source>
</evidence>
<name>A0ABY2Y4H2_9HYPH</name>
<evidence type="ECO:0000313" key="1">
    <source>
        <dbReference type="EMBL" id="TNV15853.1"/>
    </source>
</evidence>
<protein>
    <submittedName>
        <fullName evidence="1">Uncharacterized protein</fullName>
    </submittedName>
</protein>
<sequence length="200" mass="22980">MLKKRRTKKAYPQILDRLNFDDKIESKEESEARLEEAVREQYDCNCLGGVAVTFLTADCFLGPRTAENHSAYDHINFLLAEIRNLPGRRKSPQRIVEEFHLCRDINKAFDTLPHLCGWRLLSNEKCEKVYEIDGRYYICQAGRSSDASVWALELFWPDEFGLRPFSSGASLLIAAQRIEDQIEILRLEGHGRVDCEGLGI</sequence>
<dbReference type="Proteomes" id="UP000312784">
    <property type="component" value="Unassembled WGS sequence"/>
</dbReference>